<feature type="non-terminal residue" evidence="3">
    <location>
        <position position="255"/>
    </location>
</feature>
<feature type="compositionally biased region" description="Polar residues" evidence="1">
    <location>
        <begin position="49"/>
        <end position="65"/>
    </location>
</feature>
<gene>
    <name evidence="3" type="ORF">g.534</name>
</gene>
<dbReference type="InterPro" id="IPR022189">
    <property type="entry name" value="SMTN"/>
</dbReference>
<name>A0A1B6CQ56_9HEMI</name>
<feature type="compositionally biased region" description="Basic and acidic residues" evidence="1">
    <location>
        <begin position="38"/>
        <end position="48"/>
    </location>
</feature>
<evidence type="ECO:0000259" key="2">
    <source>
        <dbReference type="Pfam" id="PF12510"/>
    </source>
</evidence>
<sequence length="255" mass="28893">PNRDSPDRMTVSGRRPSSKRDSPDRMTVSGRKPSPNRDSPDKMKERNNKSSIFKESPSRKSSANRESPDRSAVKERRQSSNRESPKRDGDITELNKAGKFGVTLRRTSSTGSGCSVRRSSIPGETKEIEEIWDVEILEQLMEKAVGYEQRRRIRSQIRLVKKKQEDNVTKSAHRAPTHTDKQPPKFVETLPSTTPEGSARRPSSPVKNMKELKRKESLEHKILVQGASSQRRESPEPKSYVQGNGPRRNVSPEPK</sequence>
<feature type="compositionally biased region" description="Basic and acidic residues" evidence="1">
    <location>
        <begin position="66"/>
        <end position="90"/>
    </location>
</feature>
<feature type="non-terminal residue" evidence="3">
    <location>
        <position position="1"/>
    </location>
</feature>
<dbReference type="EMBL" id="GEDC01021774">
    <property type="protein sequence ID" value="JAS15524.1"/>
    <property type="molecule type" value="Transcribed_RNA"/>
</dbReference>
<evidence type="ECO:0000256" key="1">
    <source>
        <dbReference type="SAM" id="MobiDB-lite"/>
    </source>
</evidence>
<proteinExistence type="predicted"/>
<feature type="compositionally biased region" description="Basic and acidic residues" evidence="1">
    <location>
        <begin position="208"/>
        <end position="222"/>
    </location>
</feature>
<dbReference type="Pfam" id="PF12510">
    <property type="entry name" value="Smoothelin"/>
    <property type="match status" value="1"/>
</dbReference>
<reference evidence="3" key="1">
    <citation type="submission" date="2015-12" db="EMBL/GenBank/DDBJ databases">
        <title>De novo transcriptome assembly of four potential Pierce s Disease insect vectors from Arizona vineyards.</title>
        <authorList>
            <person name="Tassone E.E."/>
        </authorList>
    </citation>
    <scope>NUCLEOTIDE SEQUENCE</scope>
</reference>
<organism evidence="3">
    <name type="scientific">Clastoptera arizonana</name>
    <name type="common">Arizona spittle bug</name>
    <dbReference type="NCBI Taxonomy" id="38151"/>
    <lineage>
        <taxon>Eukaryota</taxon>
        <taxon>Metazoa</taxon>
        <taxon>Ecdysozoa</taxon>
        <taxon>Arthropoda</taxon>
        <taxon>Hexapoda</taxon>
        <taxon>Insecta</taxon>
        <taxon>Pterygota</taxon>
        <taxon>Neoptera</taxon>
        <taxon>Paraneoptera</taxon>
        <taxon>Hemiptera</taxon>
        <taxon>Auchenorrhyncha</taxon>
        <taxon>Cercopoidea</taxon>
        <taxon>Clastopteridae</taxon>
        <taxon>Clastoptera</taxon>
    </lineage>
</organism>
<feature type="region of interest" description="Disordered" evidence="1">
    <location>
        <begin position="160"/>
        <end position="255"/>
    </location>
</feature>
<evidence type="ECO:0000313" key="3">
    <source>
        <dbReference type="EMBL" id="JAS15524.1"/>
    </source>
</evidence>
<accession>A0A1B6CQ56</accession>
<protein>
    <recommendedName>
        <fullName evidence="2">Smoothelin domain-containing protein</fullName>
    </recommendedName>
</protein>
<dbReference type="AlphaFoldDB" id="A0A1B6CQ56"/>
<feature type="domain" description="Smoothelin" evidence="2">
    <location>
        <begin position="125"/>
        <end position="163"/>
    </location>
</feature>
<feature type="region of interest" description="Disordered" evidence="1">
    <location>
        <begin position="1"/>
        <end position="127"/>
    </location>
</feature>